<feature type="transmembrane region" description="Helical" evidence="9">
    <location>
        <begin position="372"/>
        <end position="394"/>
    </location>
</feature>
<dbReference type="InterPro" id="IPR020846">
    <property type="entry name" value="MFS_dom"/>
</dbReference>
<dbReference type="InterPro" id="IPR036259">
    <property type="entry name" value="MFS_trans_sf"/>
</dbReference>
<feature type="transmembrane region" description="Helical" evidence="9">
    <location>
        <begin position="319"/>
        <end position="336"/>
    </location>
</feature>
<dbReference type="PANTHER" id="PTHR42718:SF9">
    <property type="entry name" value="MAJOR FACILITATOR SUPERFAMILY MULTIDRUG TRANSPORTER MFSC"/>
    <property type="match status" value="1"/>
</dbReference>
<feature type="region of interest" description="Disordered" evidence="8">
    <location>
        <begin position="1"/>
        <end position="20"/>
    </location>
</feature>
<evidence type="ECO:0000313" key="12">
    <source>
        <dbReference type="Proteomes" id="UP001081071"/>
    </source>
</evidence>
<feature type="transmembrane region" description="Helical" evidence="9">
    <location>
        <begin position="348"/>
        <end position="366"/>
    </location>
</feature>
<feature type="domain" description="Major facilitator superfamily (MFS) profile" evidence="10">
    <location>
        <begin position="29"/>
        <end position="474"/>
    </location>
</feature>
<evidence type="ECO:0000256" key="6">
    <source>
        <dbReference type="ARBA" id="ARBA00022989"/>
    </source>
</evidence>
<accession>A0ABT4M8X7</accession>
<dbReference type="InterPro" id="IPR011701">
    <property type="entry name" value="MFS"/>
</dbReference>
<evidence type="ECO:0000256" key="7">
    <source>
        <dbReference type="ARBA" id="ARBA00023136"/>
    </source>
</evidence>
<feature type="transmembrane region" description="Helical" evidence="9">
    <location>
        <begin position="64"/>
        <end position="87"/>
    </location>
</feature>
<feature type="transmembrane region" description="Helical" evidence="9">
    <location>
        <begin position="452"/>
        <end position="471"/>
    </location>
</feature>
<keyword evidence="12" id="KW-1185">Reference proteome</keyword>
<evidence type="ECO:0000256" key="1">
    <source>
        <dbReference type="ARBA" id="ARBA00004651"/>
    </source>
</evidence>
<protein>
    <submittedName>
        <fullName evidence="11">DHA2 family efflux MFS transporter permease subunit</fullName>
    </submittedName>
</protein>
<organism evidence="11 12">
    <name type="scientific">Rhodococcus ruber</name>
    <dbReference type="NCBI Taxonomy" id="1830"/>
    <lineage>
        <taxon>Bacteria</taxon>
        <taxon>Bacillati</taxon>
        <taxon>Actinomycetota</taxon>
        <taxon>Actinomycetes</taxon>
        <taxon>Mycobacteriales</taxon>
        <taxon>Nocardiaceae</taxon>
        <taxon>Rhodococcus</taxon>
    </lineage>
</organism>
<feature type="transmembrane region" description="Helical" evidence="9">
    <location>
        <begin position="415"/>
        <end position="432"/>
    </location>
</feature>
<feature type="transmembrane region" description="Helical" evidence="9">
    <location>
        <begin position="282"/>
        <end position="307"/>
    </location>
</feature>
<evidence type="ECO:0000256" key="9">
    <source>
        <dbReference type="SAM" id="Phobius"/>
    </source>
</evidence>
<evidence type="ECO:0000313" key="11">
    <source>
        <dbReference type="EMBL" id="MCZ4517159.1"/>
    </source>
</evidence>
<keyword evidence="7 9" id="KW-0472">Membrane</keyword>
<keyword evidence="5 9" id="KW-0812">Transmembrane</keyword>
<evidence type="ECO:0000256" key="8">
    <source>
        <dbReference type="SAM" id="MobiDB-lite"/>
    </source>
</evidence>
<gene>
    <name evidence="11" type="ORF">O4220_01430</name>
</gene>
<feature type="transmembrane region" description="Helical" evidence="9">
    <location>
        <begin position="119"/>
        <end position="141"/>
    </location>
</feature>
<dbReference type="Gene3D" id="1.20.1720.10">
    <property type="entry name" value="Multidrug resistance protein D"/>
    <property type="match status" value="1"/>
</dbReference>
<sequence length="477" mass="49163">MTIRTVELESDTATAAPAETAPSRRARVTIACALAGTLLATLDTTVVNVALHSVTERFGTIDKVQWIVTGYLLALVAAMPLAGWLAARVGAGRAYLGAIALFGIGSALCALSPSLELLVASRVLSGAAAGIIIPLATVLVARDVSREQFARVQALNGSIQLIGPLLGPTVGGLLIEVGGWPAVFWLNVPVCIGIACIGAFVVGPRPTGRPRPLDVLGLVTGATATVCAVSAISALSQDDSLRWIRVAGLAAISAVALVLFVLRENRIEHPLLDLSLMRHRIFARASVNVFLLGFLLYAPMVVIPLYFSAARGESSVTTGLLLSTAGLGVVISGSLCPRLMRRWGAGRTMIVGIVATFVATVPLVTLSDDTSYPLLCGLLVVRGAGIGLAVVAVMTRAYQSSPAESIADAAAQLNLLQRIGGALAAAIVSLVLSRAATEHGGLVPGAFAQTSWWLVGAAAVTLVPAIALARAEVRTES</sequence>
<keyword evidence="4" id="KW-1003">Cell membrane</keyword>
<reference evidence="11" key="1">
    <citation type="submission" date="2022-12" db="EMBL/GenBank/DDBJ databases">
        <authorList>
            <person name="Krivoruchko A.V."/>
            <person name="Elkin A."/>
        </authorList>
    </citation>
    <scope>NUCLEOTIDE SEQUENCE</scope>
    <source>
        <strain evidence="11">IEGM 1391</strain>
    </source>
</reference>
<feature type="transmembrane region" description="Helical" evidence="9">
    <location>
        <begin position="28"/>
        <end position="52"/>
    </location>
</feature>
<feature type="transmembrane region" description="Helical" evidence="9">
    <location>
        <begin position="94"/>
        <end position="113"/>
    </location>
</feature>
<dbReference type="SUPFAM" id="SSF103473">
    <property type="entry name" value="MFS general substrate transporter"/>
    <property type="match status" value="1"/>
</dbReference>
<keyword evidence="6 9" id="KW-1133">Transmembrane helix</keyword>
<dbReference type="EMBL" id="JAPWIJ010000001">
    <property type="protein sequence ID" value="MCZ4517159.1"/>
    <property type="molecule type" value="Genomic_DNA"/>
</dbReference>
<feature type="transmembrane region" description="Helical" evidence="9">
    <location>
        <begin position="215"/>
        <end position="236"/>
    </location>
</feature>
<dbReference type="PROSITE" id="PS50850">
    <property type="entry name" value="MFS"/>
    <property type="match status" value="1"/>
</dbReference>
<dbReference type="PANTHER" id="PTHR42718">
    <property type="entry name" value="MAJOR FACILITATOR SUPERFAMILY MULTIDRUG TRANSPORTER MFSC"/>
    <property type="match status" value="1"/>
</dbReference>
<dbReference type="Proteomes" id="UP001081071">
    <property type="component" value="Unassembled WGS sequence"/>
</dbReference>
<evidence type="ECO:0000256" key="3">
    <source>
        <dbReference type="ARBA" id="ARBA00022448"/>
    </source>
</evidence>
<evidence type="ECO:0000256" key="2">
    <source>
        <dbReference type="ARBA" id="ARBA00008537"/>
    </source>
</evidence>
<evidence type="ECO:0000256" key="4">
    <source>
        <dbReference type="ARBA" id="ARBA00022475"/>
    </source>
</evidence>
<dbReference type="RefSeq" id="WP_269601768.1">
    <property type="nucleotide sequence ID" value="NZ_JAPWIJ010000001.1"/>
</dbReference>
<name>A0ABT4M8X7_9NOCA</name>
<proteinExistence type="inferred from homology"/>
<feature type="transmembrane region" description="Helical" evidence="9">
    <location>
        <begin position="161"/>
        <end position="178"/>
    </location>
</feature>
<feature type="transmembrane region" description="Helical" evidence="9">
    <location>
        <begin position="242"/>
        <end position="262"/>
    </location>
</feature>
<keyword evidence="3" id="KW-0813">Transport</keyword>
<evidence type="ECO:0000259" key="10">
    <source>
        <dbReference type="PROSITE" id="PS50850"/>
    </source>
</evidence>
<dbReference type="InterPro" id="IPR004638">
    <property type="entry name" value="EmrB-like"/>
</dbReference>
<comment type="subcellular location">
    <subcellularLocation>
        <location evidence="1">Cell membrane</location>
        <topology evidence="1">Multi-pass membrane protein</topology>
    </subcellularLocation>
</comment>
<comment type="caution">
    <text evidence="11">The sequence shown here is derived from an EMBL/GenBank/DDBJ whole genome shotgun (WGS) entry which is preliminary data.</text>
</comment>
<feature type="transmembrane region" description="Helical" evidence="9">
    <location>
        <begin position="184"/>
        <end position="203"/>
    </location>
</feature>
<dbReference type="Gene3D" id="1.20.1250.20">
    <property type="entry name" value="MFS general substrate transporter like domains"/>
    <property type="match status" value="1"/>
</dbReference>
<dbReference type="NCBIfam" id="TIGR00711">
    <property type="entry name" value="efflux_EmrB"/>
    <property type="match status" value="1"/>
</dbReference>
<evidence type="ECO:0000256" key="5">
    <source>
        <dbReference type="ARBA" id="ARBA00022692"/>
    </source>
</evidence>
<dbReference type="Pfam" id="PF07690">
    <property type="entry name" value="MFS_1"/>
    <property type="match status" value="1"/>
</dbReference>
<comment type="similarity">
    <text evidence="2">Belongs to the major facilitator superfamily. EmrB family.</text>
</comment>
<feature type="compositionally biased region" description="Low complexity" evidence="8">
    <location>
        <begin position="11"/>
        <end position="20"/>
    </location>
</feature>